<accession>A0A4R8W6Q8</accession>
<reference evidence="2 3" key="1">
    <citation type="submission" date="2019-03" db="EMBL/GenBank/DDBJ databases">
        <title>Genomics of glacier-inhabiting Cryobacterium strains.</title>
        <authorList>
            <person name="Liu Q."/>
            <person name="Xin Y.-H."/>
        </authorList>
    </citation>
    <scope>NUCLEOTIDE SEQUENCE [LARGE SCALE GENOMIC DNA]</scope>
    <source>
        <strain evidence="2 3">RHLS22-1</strain>
    </source>
</reference>
<evidence type="ECO:0000313" key="2">
    <source>
        <dbReference type="EMBL" id="TFC00816.1"/>
    </source>
</evidence>
<keyword evidence="2" id="KW-0378">Hydrolase</keyword>
<keyword evidence="3" id="KW-1185">Reference proteome</keyword>
<dbReference type="InterPro" id="IPR036866">
    <property type="entry name" value="RibonucZ/Hydroxyglut_hydro"/>
</dbReference>
<dbReference type="GO" id="GO:0016787">
    <property type="term" value="F:hydrolase activity"/>
    <property type="evidence" value="ECO:0007669"/>
    <property type="project" value="UniProtKB-KW"/>
</dbReference>
<feature type="domain" description="Metallo-beta-lactamase" evidence="1">
    <location>
        <begin position="22"/>
        <end position="214"/>
    </location>
</feature>
<dbReference type="CDD" id="cd16282">
    <property type="entry name" value="metallo-hydrolase-like_MBL-fold"/>
    <property type="match status" value="1"/>
</dbReference>
<dbReference type="PANTHER" id="PTHR42951">
    <property type="entry name" value="METALLO-BETA-LACTAMASE DOMAIN-CONTAINING"/>
    <property type="match status" value="1"/>
</dbReference>
<organism evidence="2 3">
    <name type="scientific">Cryobacterium adonitolivorans</name>
    <dbReference type="NCBI Taxonomy" id="1259189"/>
    <lineage>
        <taxon>Bacteria</taxon>
        <taxon>Bacillati</taxon>
        <taxon>Actinomycetota</taxon>
        <taxon>Actinomycetes</taxon>
        <taxon>Micrococcales</taxon>
        <taxon>Microbacteriaceae</taxon>
        <taxon>Cryobacterium</taxon>
    </lineage>
</organism>
<dbReference type="SMART" id="SM00849">
    <property type="entry name" value="Lactamase_B"/>
    <property type="match status" value="1"/>
</dbReference>
<dbReference type="InterPro" id="IPR050855">
    <property type="entry name" value="NDM-1-like"/>
</dbReference>
<dbReference type="AlphaFoldDB" id="A0A4R8W6Q8"/>
<dbReference type="Proteomes" id="UP000297907">
    <property type="component" value="Unassembled WGS sequence"/>
</dbReference>
<dbReference type="RefSeq" id="WP_134454162.1">
    <property type="nucleotide sequence ID" value="NZ_SOFL01000037.1"/>
</dbReference>
<dbReference type="SUPFAM" id="SSF56281">
    <property type="entry name" value="Metallo-hydrolase/oxidoreductase"/>
    <property type="match status" value="1"/>
</dbReference>
<dbReference type="Pfam" id="PF00753">
    <property type="entry name" value="Lactamase_B"/>
    <property type="match status" value="1"/>
</dbReference>
<proteinExistence type="predicted"/>
<comment type="caution">
    <text evidence="2">The sequence shown here is derived from an EMBL/GenBank/DDBJ whole genome shotgun (WGS) entry which is preliminary data.</text>
</comment>
<evidence type="ECO:0000259" key="1">
    <source>
        <dbReference type="SMART" id="SM00849"/>
    </source>
</evidence>
<protein>
    <submittedName>
        <fullName evidence="2">MBL fold metallo-hydrolase</fullName>
    </submittedName>
</protein>
<dbReference type="Gene3D" id="3.60.15.10">
    <property type="entry name" value="Ribonuclease Z/Hydroxyacylglutathione hydrolase-like"/>
    <property type="match status" value="1"/>
</dbReference>
<name>A0A4R8W6Q8_9MICO</name>
<sequence>MTESGWLEVGPGVFHRRYDPMDVSVVVVVGPTGITVVDTRSNPAEADEVIRDIALRFDLPIVAVVNTHAHYDHTFGNQSFAALPAVPVYGHHLIPSHFADYEGPRLAAQQADPSLEPDKQWADVVLNPPSILLEEPGTVLAGGRTIELIPLDPGHTDTDLAVYVPDCRVWLLGDIIEESGPPMFGSGSFPLTWPIVLAGLLREIQPGDVIVPGHGAVVDRDFVLRQTEALQKVVDTIRACAADGTSIDGLPEDHGLFALWPKVMLESAFARGLAQMGA</sequence>
<dbReference type="PANTHER" id="PTHR42951:SF4">
    <property type="entry name" value="ACYL-COENZYME A THIOESTERASE MBLAC2"/>
    <property type="match status" value="1"/>
</dbReference>
<dbReference type="OrthoDB" id="2273115at2"/>
<dbReference type="InterPro" id="IPR001279">
    <property type="entry name" value="Metallo-B-lactamas"/>
</dbReference>
<dbReference type="EMBL" id="SOFL01000037">
    <property type="protein sequence ID" value="TFC00816.1"/>
    <property type="molecule type" value="Genomic_DNA"/>
</dbReference>
<evidence type="ECO:0000313" key="3">
    <source>
        <dbReference type="Proteomes" id="UP000297907"/>
    </source>
</evidence>
<gene>
    <name evidence="2" type="ORF">E3O42_11975</name>
</gene>